<dbReference type="EMBL" id="LNXU01000002">
    <property type="protein sequence ID" value="KTC77431.1"/>
    <property type="molecule type" value="Genomic_DNA"/>
</dbReference>
<accession>A0A0W0S1T2</accession>
<proteinExistence type="predicted"/>
<dbReference type="RefSeq" id="WP_058458078.1">
    <property type="nucleotide sequence ID" value="NZ_CAAAIY010000003.1"/>
</dbReference>
<keyword evidence="2" id="KW-1185">Reference proteome</keyword>
<comment type="caution">
    <text evidence="1">The sequence shown here is derived from an EMBL/GenBank/DDBJ whole genome shotgun (WGS) entry which is preliminary data.</text>
</comment>
<protein>
    <submittedName>
        <fullName evidence="1">Uncharacterized protein</fullName>
    </submittedName>
</protein>
<gene>
    <name evidence="1" type="ORF">Lboz_0384</name>
</gene>
<dbReference type="OrthoDB" id="5645759at2"/>
<organism evidence="1 2">
    <name type="scientific">Legionella bozemanae</name>
    <name type="common">Fluoribacter bozemanae</name>
    <dbReference type="NCBI Taxonomy" id="447"/>
    <lineage>
        <taxon>Bacteria</taxon>
        <taxon>Pseudomonadati</taxon>
        <taxon>Pseudomonadota</taxon>
        <taxon>Gammaproteobacteria</taxon>
        <taxon>Legionellales</taxon>
        <taxon>Legionellaceae</taxon>
        <taxon>Legionella</taxon>
    </lineage>
</organism>
<sequence length="142" mass="16489">MTFSSKLRADYVEFINEELDRIPVIRIEEFNLIAQELQKLITAPFILALKGFFSCTPTKSTLTEAAQNQLDHIHYCYHTPKDFVKNAKDYSEYQRILAERITAKITEFQTFTEKEKNAYIAFQQEQHITKAAPTTVDFSSVI</sequence>
<reference evidence="1 2" key="1">
    <citation type="submission" date="2015-11" db="EMBL/GenBank/DDBJ databases">
        <title>Genomic analysis of 38 Legionella species identifies large and diverse effector repertoires.</title>
        <authorList>
            <person name="Burstein D."/>
            <person name="Amaro F."/>
            <person name="Zusman T."/>
            <person name="Lifshitz Z."/>
            <person name="Cohen O."/>
            <person name="Gilbert J.A."/>
            <person name="Pupko T."/>
            <person name="Shuman H.A."/>
            <person name="Segal G."/>
        </authorList>
    </citation>
    <scope>NUCLEOTIDE SEQUENCE [LARGE SCALE GENOMIC DNA]</scope>
    <source>
        <strain evidence="1 2">WIGA</strain>
    </source>
</reference>
<dbReference type="PATRIC" id="fig|447.4.peg.415"/>
<name>A0A0W0S1T2_LEGBO</name>
<dbReference type="AlphaFoldDB" id="A0A0W0S1T2"/>
<dbReference type="Proteomes" id="UP000054695">
    <property type="component" value="Unassembled WGS sequence"/>
</dbReference>
<evidence type="ECO:0000313" key="1">
    <source>
        <dbReference type="EMBL" id="KTC77431.1"/>
    </source>
</evidence>
<evidence type="ECO:0000313" key="2">
    <source>
        <dbReference type="Proteomes" id="UP000054695"/>
    </source>
</evidence>